<feature type="binding site" evidence="9">
    <location>
        <begin position="214"/>
        <end position="219"/>
    </location>
    <ligand>
        <name>ATP</name>
        <dbReference type="ChEBI" id="CHEBI:30616"/>
    </ligand>
</feature>
<feature type="binding site" evidence="9">
    <location>
        <position position="134"/>
    </location>
    <ligand>
        <name>substrate</name>
    </ligand>
</feature>
<comment type="cofactor">
    <cofactor evidence="9">
        <name>Mg(2+)</name>
        <dbReference type="ChEBI" id="CHEBI:18420"/>
    </cofactor>
    <text evidence="9">Requires a divalent cation, most likely magnesium in vivo, as an electrophilic catalyst to aid phosphoryl group transfer. It is the chelate of the metal and the nucleotide that is the actual substrate.</text>
</comment>
<sequence length="296" mass="31052">MSVIVLGSLNMDIVMKTNQLPVIGETLLGEHVDYFIGGKGANQAVAAARTNTATTLTGQVGTDAFGEKILTALKRENLHLQVTQTAIPTGIAAIFKLPNDNAIVVLPGANADFTIDVKATNAWDDASIFLTQLEISLATVQEGLQLAKAKGLTTIVNPAPFHSAIVEMLPLIDIITPNETEFAQLIGQELTSDKELEAAMLTWSAQHATRLIVTRGSQGTSFIANNAIQTVPALSVAVVDTTGAGDTFNGLFAAELAAGSNFAQAVRFATIGASLSVQKLGAQSGMPSRETILQHM</sequence>
<feature type="active site" description="Proton acceptor" evidence="9">
    <location>
        <position position="246"/>
    </location>
</feature>
<feature type="binding site" evidence="9">
    <location>
        <position position="281"/>
    </location>
    <ligand>
        <name>K(+)</name>
        <dbReference type="ChEBI" id="CHEBI:29103"/>
    </ligand>
</feature>
<keyword evidence="8 9" id="KW-0119">Carbohydrate metabolism</keyword>
<evidence type="ECO:0000256" key="4">
    <source>
        <dbReference type="ARBA" id="ARBA00022777"/>
    </source>
</evidence>
<keyword evidence="9" id="KW-0963">Cytoplasm</keyword>
<comment type="catalytic activity">
    <reaction evidence="9">
        <text>D-ribose + ATP = D-ribose 5-phosphate + ADP + H(+)</text>
        <dbReference type="Rhea" id="RHEA:13697"/>
        <dbReference type="ChEBI" id="CHEBI:15378"/>
        <dbReference type="ChEBI" id="CHEBI:30616"/>
        <dbReference type="ChEBI" id="CHEBI:47013"/>
        <dbReference type="ChEBI" id="CHEBI:78346"/>
        <dbReference type="ChEBI" id="CHEBI:456216"/>
        <dbReference type="EC" id="2.7.1.15"/>
    </reaction>
</comment>
<dbReference type="InterPro" id="IPR029056">
    <property type="entry name" value="Ribokinase-like"/>
</dbReference>
<evidence type="ECO:0000313" key="11">
    <source>
        <dbReference type="EMBL" id="WYJ78215.1"/>
    </source>
</evidence>
<feature type="binding site" evidence="9">
    <location>
        <position position="242"/>
    </location>
    <ligand>
        <name>K(+)</name>
        <dbReference type="ChEBI" id="CHEBI:29103"/>
    </ligand>
</feature>
<name>A0ABZ2ST13_9ENTE</name>
<comment type="similarity">
    <text evidence="9">Belongs to the carbohydrate kinase PfkB family. Ribokinase subfamily.</text>
</comment>
<dbReference type="PANTHER" id="PTHR10584">
    <property type="entry name" value="SUGAR KINASE"/>
    <property type="match status" value="1"/>
</dbReference>
<reference evidence="11 12" key="2">
    <citation type="submission" date="2024-03" db="EMBL/GenBank/DDBJ databases">
        <title>The Genome Sequence of Enterococcus sp. DIV2402.</title>
        <authorList>
            <consortium name="The Broad Institute Genomics Platform"/>
            <consortium name="The Broad Institute Microbial Omics Core"/>
            <consortium name="The Broad Institute Genomic Center for Infectious Diseases"/>
            <person name="Earl A."/>
            <person name="Manson A."/>
            <person name="Gilmore M."/>
            <person name="Schwartman J."/>
            <person name="Shea T."/>
            <person name="Abouelleil A."/>
            <person name="Cao P."/>
            <person name="Chapman S."/>
            <person name="Cusick C."/>
            <person name="Young S."/>
            <person name="Neafsey D."/>
            <person name="Nusbaum C."/>
            <person name="Birren B."/>
        </authorList>
    </citation>
    <scope>NUCLEOTIDE SEQUENCE [LARGE SCALE GENOMIC DNA]</scope>
    <source>
        <strain evidence="11 12">DIV2402</strain>
    </source>
</reference>
<evidence type="ECO:0000313" key="12">
    <source>
        <dbReference type="Proteomes" id="UP000664701"/>
    </source>
</evidence>
<evidence type="ECO:0000256" key="3">
    <source>
        <dbReference type="ARBA" id="ARBA00022741"/>
    </source>
</evidence>
<dbReference type="Pfam" id="PF00294">
    <property type="entry name" value="PfkB"/>
    <property type="match status" value="1"/>
</dbReference>
<reference evidence="11 12" key="1">
    <citation type="submission" date="2021-03" db="EMBL/GenBank/DDBJ databases">
        <authorList>
            <person name="Gilmore M.S."/>
            <person name="Schwartzman J."/>
            <person name="Van Tyne D."/>
            <person name="Martin M."/>
            <person name="Earl A.M."/>
            <person name="Manson A.L."/>
            <person name="Straub T."/>
            <person name="Salamzade R."/>
            <person name="Saavedra J."/>
            <person name="Lebreton F."/>
            <person name="Prichula J."/>
            <person name="Schaufler K."/>
            <person name="Gaca A."/>
            <person name="Sgardioli B."/>
            <person name="Wagenaar J."/>
            <person name="Strong T."/>
        </authorList>
    </citation>
    <scope>NUCLEOTIDE SEQUENCE [LARGE SCALE GENOMIC DNA]</scope>
    <source>
        <strain evidence="11 12">DIV2402</strain>
    </source>
</reference>
<evidence type="ECO:0000256" key="5">
    <source>
        <dbReference type="ARBA" id="ARBA00022840"/>
    </source>
</evidence>
<keyword evidence="5 9" id="KW-0067">ATP-binding</keyword>
<dbReference type="HAMAP" id="MF_01987">
    <property type="entry name" value="Ribokinase"/>
    <property type="match status" value="1"/>
</dbReference>
<comment type="activity regulation">
    <text evidence="9">Activated by a monovalent cation that binds near, but not in, the active site. The most likely occupant of the site in vivo is potassium. Ion binding induces a conformational change that may alter substrate affinity.</text>
</comment>
<comment type="pathway">
    <text evidence="9">Carbohydrate metabolism; D-ribose degradation; D-ribose 5-phosphate from beta-D-ribopyranose: step 2/2.</text>
</comment>
<evidence type="ECO:0000256" key="2">
    <source>
        <dbReference type="ARBA" id="ARBA00022723"/>
    </source>
</evidence>
<evidence type="ECO:0000256" key="7">
    <source>
        <dbReference type="ARBA" id="ARBA00022958"/>
    </source>
</evidence>
<evidence type="ECO:0000256" key="6">
    <source>
        <dbReference type="ARBA" id="ARBA00022842"/>
    </source>
</evidence>
<dbReference type="PRINTS" id="PR00990">
    <property type="entry name" value="RIBOKINASE"/>
</dbReference>
<feature type="domain" description="Carbohydrate kinase PfkB" evidence="10">
    <location>
        <begin position="2"/>
        <end position="288"/>
    </location>
</feature>
<feature type="binding site" evidence="9">
    <location>
        <begin position="10"/>
        <end position="12"/>
    </location>
    <ligand>
        <name>substrate</name>
    </ligand>
</feature>
<dbReference type="Proteomes" id="UP000664701">
    <property type="component" value="Chromosome"/>
</dbReference>
<comment type="caution">
    <text evidence="9">Lacks conserved residue(s) required for the propagation of feature annotation.</text>
</comment>
<evidence type="ECO:0000256" key="9">
    <source>
        <dbReference type="HAMAP-Rule" id="MF_01987"/>
    </source>
</evidence>
<feature type="binding site" evidence="9">
    <location>
        <position position="276"/>
    </location>
    <ligand>
        <name>K(+)</name>
        <dbReference type="ChEBI" id="CHEBI:29103"/>
    </ligand>
</feature>
<proteinExistence type="inferred from homology"/>
<dbReference type="SUPFAM" id="SSF53613">
    <property type="entry name" value="Ribokinase-like"/>
    <property type="match status" value="1"/>
</dbReference>
<dbReference type="InterPro" id="IPR011877">
    <property type="entry name" value="Ribokinase"/>
</dbReference>
<feature type="binding site" evidence="9">
    <location>
        <position position="178"/>
    </location>
    <ligand>
        <name>ATP</name>
        <dbReference type="ChEBI" id="CHEBI:30616"/>
    </ligand>
</feature>
<comment type="function">
    <text evidence="9">Catalyzes the phosphorylation of ribose at O-5 in a reaction requiring ATP and magnesium. The resulting D-ribose-5-phosphate can then be used either for sythesis of nucleotides, histidine, and tryptophan, or as a component of the pentose phosphate pathway.</text>
</comment>
<protein>
    <recommendedName>
        <fullName evidence="9">Ribokinase</fullName>
        <shortName evidence="9">RK</shortName>
        <ecNumber evidence="9">2.7.1.15</ecNumber>
    </recommendedName>
</protein>
<dbReference type="InterPro" id="IPR011611">
    <property type="entry name" value="PfkB_dom"/>
</dbReference>
<feature type="binding site" evidence="9">
    <location>
        <position position="279"/>
    </location>
    <ligand>
        <name>K(+)</name>
        <dbReference type="ChEBI" id="CHEBI:29103"/>
    </ligand>
</feature>
<feature type="binding site" evidence="9">
    <location>
        <position position="240"/>
    </location>
    <ligand>
        <name>K(+)</name>
        <dbReference type="ChEBI" id="CHEBI:29103"/>
    </ligand>
</feature>
<comment type="subunit">
    <text evidence="9">Homodimer.</text>
</comment>
<dbReference type="EMBL" id="CP147251">
    <property type="protein sequence ID" value="WYJ78215.1"/>
    <property type="molecule type" value="Genomic_DNA"/>
</dbReference>
<dbReference type="PANTHER" id="PTHR10584:SF166">
    <property type="entry name" value="RIBOKINASE"/>
    <property type="match status" value="1"/>
</dbReference>
<keyword evidence="12" id="KW-1185">Reference proteome</keyword>
<keyword evidence="6 9" id="KW-0460">Magnesium</keyword>
<keyword evidence="3 9" id="KW-0547">Nucleotide-binding</keyword>
<keyword evidence="7 9" id="KW-0630">Potassium</keyword>
<feature type="binding site" evidence="9">
    <location>
        <begin position="38"/>
        <end position="42"/>
    </location>
    <ligand>
        <name>substrate</name>
    </ligand>
</feature>
<keyword evidence="1 9" id="KW-0808">Transferase</keyword>
<dbReference type="CDD" id="cd01174">
    <property type="entry name" value="ribokinase"/>
    <property type="match status" value="1"/>
</dbReference>
<evidence type="ECO:0000256" key="1">
    <source>
        <dbReference type="ARBA" id="ARBA00022679"/>
    </source>
</evidence>
<organism evidence="11 12">
    <name type="scientific">Candidatus Enterococcus lowellii</name>
    <dbReference type="NCBI Taxonomy" id="2230877"/>
    <lineage>
        <taxon>Bacteria</taxon>
        <taxon>Bacillati</taxon>
        <taxon>Bacillota</taxon>
        <taxon>Bacilli</taxon>
        <taxon>Lactobacillales</taxon>
        <taxon>Enterococcaceae</taxon>
        <taxon>Enterococcus</taxon>
    </lineage>
</organism>
<dbReference type="Gene3D" id="3.40.1190.20">
    <property type="match status" value="1"/>
</dbReference>
<comment type="subcellular location">
    <subcellularLocation>
        <location evidence="9">Cytoplasm</location>
    </subcellularLocation>
</comment>
<feature type="binding site" evidence="9">
    <location>
        <begin position="245"/>
        <end position="246"/>
    </location>
    <ligand>
        <name>ATP</name>
        <dbReference type="ChEBI" id="CHEBI:30616"/>
    </ligand>
</feature>
<evidence type="ECO:0000256" key="8">
    <source>
        <dbReference type="ARBA" id="ARBA00023277"/>
    </source>
</evidence>
<gene>
    <name evidence="9" type="primary">rbsK</name>
    <name evidence="11" type="ORF">DOK78_002872</name>
</gene>
<dbReference type="EC" id="2.7.1.15" evidence="9"/>
<keyword evidence="4 9" id="KW-0418">Kinase</keyword>
<evidence type="ECO:0000259" key="10">
    <source>
        <dbReference type="Pfam" id="PF00294"/>
    </source>
</evidence>
<accession>A0ABZ2ST13</accession>
<feature type="binding site" evidence="9">
    <location>
        <position position="246"/>
    </location>
    <ligand>
        <name>substrate</name>
    </ligand>
</feature>
<dbReference type="RefSeq" id="WP_207941624.1">
    <property type="nucleotide sequence ID" value="NZ_CP147251.1"/>
</dbReference>
<dbReference type="InterPro" id="IPR002139">
    <property type="entry name" value="Ribo/fructo_kinase"/>
</dbReference>
<keyword evidence="2 9" id="KW-0479">Metal-binding</keyword>